<organism evidence="1 2">
    <name type="scientific">Robertmurraya yapensis</name>
    <name type="common">ex Hitch et al 2024</name>
    <dbReference type="NCBI Taxonomy" id="3133160"/>
    <lineage>
        <taxon>Bacteria</taxon>
        <taxon>Bacillati</taxon>
        <taxon>Bacillota</taxon>
        <taxon>Bacilli</taxon>
        <taxon>Bacillales</taxon>
        <taxon>Bacillaceae</taxon>
        <taxon>Robertmurraya</taxon>
    </lineage>
</organism>
<protein>
    <submittedName>
        <fullName evidence="1">DUF4238 domain-containing protein</fullName>
    </submittedName>
</protein>
<dbReference type="Proteomes" id="UP001439875">
    <property type="component" value="Unassembled WGS sequence"/>
</dbReference>
<comment type="caution">
    <text evidence="1">The sequence shown here is derived from an EMBL/GenBank/DDBJ whole genome shotgun (WGS) entry which is preliminary data.</text>
</comment>
<accession>A0ACC6SGP7</accession>
<keyword evidence="2" id="KW-1185">Reference proteome</keyword>
<reference evidence="1" key="1">
    <citation type="submission" date="2024-03" db="EMBL/GenBank/DDBJ databases">
        <title>Human intestinal bacterial collection.</title>
        <authorList>
            <person name="Pauvert C."/>
            <person name="Hitch T.C.A."/>
            <person name="Clavel T."/>
        </authorList>
    </citation>
    <scope>NUCLEOTIDE SEQUENCE</scope>
    <source>
        <strain evidence="1">CLA-AA-H227</strain>
    </source>
</reference>
<proteinExistence type="predicted"/>
<dbReference type="EMBL" id="JBBMEW010000029">
    <property type="protein sequence ID" value="MEQ2529213.1"/>
    <property type="molecule type" value="Genomic_DNA"/>
</dbReference>
<gene>
    <name evidence="1" type="ORF">WMO40_21290</name>
</gene>
<evidence type="ECO:0000313" key="1">
    <source>
        <dbReference type="EMBL" id="MEQ2529213.1"/>
    </source>
</evidence>
<name>A0ACC6SGP7_9BACI</name>
<sequence>MGENKRQHYVPQFYLKNFSDSKKFINTYNISRSKYIPEASIRDMCQKENFYGADKKLEHFLNRVIETDTSTIIKDIINTNTFPNKEREEYIQLIVFLLVTEARNLKAADSTNNMFDIMSKNMLSLYPDIKKSDLDSFKIKLEQPSHHNIKIAIESAPLVYDLEPLLIVEPTGARKFITSDNPVVRYNSFYLEKNYFAGFGHVTRGLQLFFPISPQKCILLYDKHAYDIKGEKNGVLNLKAREVDQLNDLFYLNAYNNVFFNQKTKKEYIEGIHYKNKNIPKISELEREVSLFKSVNSHGSLFHFSQNKVSKKINFSWMKTSDFAKSLTMPAHLGGVHRTESLVIRRFIEERNANFGNGPSSPEKFIRVNK</sequence>
<evidence type="ECO:0000313" key="2">
    <source>
        <dbReference type="Proteomes" id="UP001439875"/>
    </source>
</evidence>